<keyword evidence="9" id="KW-0472">Membrane</keyword>
<dbReference type="Pfam" id="PF01459">
    <property type="entry name" value="Porin_3"/>
    <property type="match status" value="1"/>
</dbReference>
<evidence type="ECO:0000256" key="5">
    <source>
        <dbReference type="ARBA" id="ARBA00022692"/>
    </source>
</evidence>
<proteinExistence type="inferred from homology"/>
<dbReference type="EMBL" id="CP075152">
    <property type="protein sequence ID" value="UTX43339.1"/>
    <property type="molecule type" value="Genomic_DNA"/>
</dbReference>
<evidence type="ECO:0000313" key="11">
    <source>
        <dbReference type="EMBL" id="WEL38801.1"/>
    </source>
</evidence>
<keyword evidence="8" id="KW-0496">Mitochondrion</keyword>
<evidence type="ECO:0000313" key="10">
    <source>
        <dbReference type="EMBL" id="UTX43339.1"/>
    </source>
</evidence>
<evidence type="ECO:0000256" key="4">
    <source>
        <dbReference type="ARBA" id="ARBA00022452"/>
    </source>
</evidence>
<comment type="subcellular location">
    <subcellularLocation>
        <location evidence="1">Mitochondrion outer membrane</location>
        <topology evidence="1">Multi-pass membrane protein</topology>
    </subcellularLocation>
</comment>
<gene>
    <name evidence="10" type="ORF">GPU96_06g10860</name>
    <name evidence="11" type="ORF">PFJ87_06g00670</name>
</gene>
<dbReference type="OrthoDB" id="19656at2759"/>
<keyword evidence="7" id="KW-0653">Protein transport</keyword>
<evidence type="ECO:0000256" key="6">
    <source>
        <dbReference type="ARBA" id="ARBA00022787"/>
    </source>
</evidence>
<keyword evidence="6" id="KW-1000">Mitochondrion outer membrane</keyword>
<name>A0A9Q9CCD4_ENCHE</name>
<dbReference type="PANTHER" id="PTHR10802">
    <property type="entry name" value="MITOCHONDRIAL IMPORT RECEPTOR SUBUNIT TOM40"/>
    <property type="match status" value="1"/>
</dbReference>
<dbReference type="Proteomes" id="UP001059546">
    <property type="component" value="Chromosome VI"/>
</dbReference>
<comment type="similarity">
    <text evidence="2">Belongs to the Tom40 family.</text>
</comment>
<keyword evidence="13" id="KW-1185">Reference proteome</keyword>
<dbReference type="GO" id="GO:0005741">
    <property type="term" value="C:mitochondrial outer membrane"/>
    <property type="evidence" value="ECO:0007669"/>
    <property type="project" value="UniProtKB-SubCell"/>
</dbReference>
<evidence type="ECO:0000256" key="2">
    <source>
        <dbReference type="ARBA" id="ARBA00010510"/>
    </source>
</evidence>
<keyword evidence="5" id="KW-0812">Transmembrane</keyword>
<reference evidence="10" key="1">
    <citation type="submission" date="2022-08" db="EMBL/GenBank/DDBJ databases">
        <title>Encephalitozoon hellem ATCC 50604 Complete Genome.</title>
        <authorList>
            <person name="Mascarenhas dos Santos A.C."/>
            <person name="Julian A.T."/>
            <person name="Pombert J.-F."/>
        </authorList>
    </citation>
    <scope>NUCLEOTIDE SEQUENCE</scope>
    <source>
        <strain evidence="10">ATCC 50604</strain>
    </source>
</reference>
<dbReference type="AlphaFoldDB" id="A0A9Q9CCD4"/>
<dbReference type="InterPro" id="IPR023614">
    <property type="entry name" value="Porin_dom_sf"/>
</dbReference>
<evidence type="ECO:0000256" key="1">
    <source>
        <dbReference type="ARBA" id="ARBA00004374"/>
    </source>
</evidence>
<dbReference type="GO" id="GO:0008320">
    <property type="term" value="F:protein transmembrane transporter activity"/>
    <property type="evidence" value="ECO:0007669"/>
    <property type="project" value="InterPro"/>
</dbReference>
<keyword evidence="4" id="KW-1134">Transmembrane beta strand</keyword>
<evidence type="ECO:0000256" key="9">
    <source>
        <dbReference type="ARBA" id="ARBA00023136"/>
    </source>
</evidence>
<accession>A0A9Q9CCD4</accession>
<sequence>MRWISNILRDIRRSCSKREITSTFDTYNAEASEIITPQVCSGVRTEISKTISPFLQVSRVDILDRNMHVSQMFGTLSLGNSLVQISTDHENSVGVRAMNMSGNLATRVHTIITGRKEVFSQIEVEMKNRINSVGLKLISPAVKSTGMVYVANVLQQFGSLSLGAEIIGADSELGISVCGRYEHKGGIFSLGLQQFTALSLNYYHRIGKFFDIGAEVQAPRVSPPSAAIGCRLSTSKTQVKASVNSDMSLGFYLGEKLTEGLTFNVNAEVSRSGCTHGFGFSLEF</sequence>
<organism evidence="10 12">
    <name type="scientific">Encephalitozoon hellem</name>
    <name type="common">Microsporidian parasite</name>
    <dbReference type="NCBI Taxonomy" id="27973"/>
    <lineage>
        <taxon>Eukaryota</taxon>
        <taxon>Fungi</taxon>
        <taxon>Fungi incertae sedis</taxon>
        <taxon>Microsporidia</taxon>
        <taxon>Unikaryonidae</taxon>
        <taxon>Encephalitozoon</taxon>
    </lineage>
</organism>
<keyword evidence="3" id="KW-0813">Transport</keyword>
<evidence type="ECO:0000256" key="8">
    <source>
        <dbReference type="ARBA" id="ARBA00023128"/>
    </source>
</evidence>
<evidence type="ECO:0000256" key="7">
    <source>
        <dbReference type="ARBA" id="ARBA00022927"/>
    </source>
</evidence>
<evidence type="ECO:0000313" key="13">
    <source>
        <dbReference type="Proteomes" id="UP001217963"/>
    </source>
</evidence>
<dbReference type="InterPro" id="IPR037930">
    <property type="entry name" value="Tom40"/>
</dbReference>
<dbReference type="Gene3D" id="2.40.160.10">
    <property type="entry name" value="Porin"/>
    <property type="match status" value="1"/>
</dbReference>
<dbReference type="EMBL" id="CP119067">
    <property type="protein sequence ID" value="WEL38801.1"/>
    <property type="molecule type" value="Genomic_DNA"/>
</dbReference>
<reference evidence="11 13" key="2">
    <citation type="submission" date="2023-02" db="EMBL/GenBank/DDBJ databases">
        <title>Encephalitozoon hellem ATCC 50451 complete genome.</title>
        <authorList>
            <person name="Mascarenhas dos Santos A.C."/>
            <person name="Julian A.T."/>
            <person name="Pombert J.-F."/>
        </authorList>
    </citation>
    <scope>NUCLEOTIDE SEQUENCE [LARGE SCALE GENOMIC DNA]</scope>
    <source>
        <strain evidence="11 13">ATCC 50451</strain>
    </source>
</reference>
<dbReference type="GO" id="GO:0030150">
    <property type="term" value="P:protein import into mitochondrial matrix"/>
    <property type="evidence" value="ECO:0007669"/>
    <property type="project" value="InterPro"/>
</dbReference>
<dbReference type="InterPro" id="IPR027246">
    <property type="entry name" value="Porin_Euk/Tom40"/>
</dbReference>
<protein>
    <submittedName>
        <fullName evidence="10">Translocase of outer mitochondrial membrane 40-like protein</fullName>
    </submittedName>
</protein>
<dbReference type="Proteomes" id="UP001217963">
    <property type="component" value="Chromosome VI"/>
</dbReference>
<evidence type="ECO:0000256" key="3">
    <source>
        <dbReference type="ARBA" id="ARBA00022448"/>
    </source>
</evidence>
<evidence type="ECO:0000313" key="12">
    <source>
        <dbReference type="Proteomes" id="UP001059546"/>
    </source>
</evidence>